<reference evidence="1" key="1">
    <citation type="submission" date="2022-06" db="EMBL/GenBank/DDBJ databases">
        <title>New cyanobacteria of genus Symplocastrum in benthos of Lake Baikal.</title>
        <authorList>
            <person name="Sorokovikova E."/>
            <person name="Tikhonova I."/>
            <person name="Krasnopeev A."/>
            <person name="Evseev P."/>
            <person name="Gladkikh A."/>
            <person name="Belykh O."/>
        </authorList>
    </citation>
    <scope>NUCLEOTIDE SEQUENCE</scope>
    <source>
        <strain evidence="1">BBK-W-15</strain>
    </source>
</reference>
<proteinExistence type="predicted"/>
<dbReference type="RefSeq" id="WP_254014411.1">
    <property type="nucleotide sequence ID" value="NZ_JAMZMM010000375.1"/>
</dbReference>
<accession>A0AAE3GXH8</accession>
<dbReference type="EMBL" id="JAMZMM010000375">
    <property type="protein sequence ID" value="MCP2731678.1"/>
    <property type="molecule type" value="Genomic_DNA"/>
</dbReference>
<name>A0AAE3GXH8_9CYAN</name>
<sequence>MQSNDILHLTAFLNALPQLDKPLPPNIQTRLNQIAETLKTDPTTINIDIIAEDYPPLDETYQTEVTKLKQNAGERNKGLPPLPLPQETNTEIINSAINTFSALDSVAAAKTQPNLLQKIWQKIKTP</sequence>
<gene>
    <name evidence="1" type="ORF">NJ959_24930</name>
</gene>
<organism evidence="1 2">
    <name type="scientific">Limnofasciculus baicalensis BBK-W-15</name>
    <dbReference type="NCBI Taxonomy" id="2699891"/>
    <lineage>
        <taxon>Bacteria</taxon>
        <taxon>Bacillati</taxon>
        <taxon>Cyanobacteriota</taxon>
        <taxon>Cyanophyceae</taxon>
        <taxon>Coleofasciculales</taxon>
        <taxon>Coleofasciculaceae</taxon>
        <taxon>Limnofasciculus</taxon>
        <taxon>Limnofasciculus baicalensis</taxon>
    </lineage>
</organism>
<protein>
    <submittedName>
        <fullName evidence="1">Uncharacterized protein</fullName>
    </submittedName>
</protein>
<comment type="caution">
    <text evidence="1">The sequence shown here is derived from an EMBL/GenBank/DDBJ whole genome shotgun (WGS) entry which is preliminary data.</text>
</comment>
<evidence type="ECO:0000313" key="1">
    <source>
        <dbReference type="EMBL" id="MCP2731678.1"/>
    </source>
</evidence>
<dbReference type="AlphaFoldDB" id="A0AAE3GXH8"/>
<keyword evidence="2" id="KW-1185">Reference proteome</keyword>
<dbReference type="Proteomes" id="UP001204953">
    <property type="component" value="Unassembled WGS sequence"/>
</dbReference>
<evidence type="ECO:0000313" key="2">
    <source>
        <dbReference type="Proteomes" id="UP001204953"/>
    </source>
</evidence>